<feature type="region of interest" description="Disordered" evidence="8">
    <location>
        <begin position="671"/>
        <end position="702"/>
    </location>
</feature>
<feature type="domain" description="ABC transporter" evidence="10">
    <location>
        <begin position="422"/>
        <end position="662"/>
    </location>
</feature>
<evidence type="ECO:0000256" key="7">
    <source>
        <dbReference type="ARBA" id="ARBA00023136"/>
    </source>
</evidence>
<evidence type="ECO:0000256" key="2">
    <source>
        <dbReference type="ARBA" id="ARBA00007577"/>
    </source>
</evidence>
<dbReference type="SMART" id="SM00382">
    <property type="entry name" value="AAA"/>
    <property type="match status" value="2"/>
</dbReference>
<dbReference type="InterPro" id="IPR011527">
    <property type="entry name" value="ABC1_TM_dom"/>
</dbReference>
<dbReference type="InterPro" id="IPR039421">
    <property type="entry name" value="Type_1_exporter"/>
</dbReference>
<dbReference type="CDD" id="cd18578">
    <property type="entry name" value="ABC_6TM_Pgp_ABCB1_D2_like"/>
    <property type="match status" value="1"/>
</dbReference>
<feature type="transmembrane region" description="Helical" evidence="9">
    <location>
        <begin position="952"/>
        <end position="980"/>
    </location>
</feature>
<evidence type="ECO:0000256" key="8">
    <source>
        <dbReference type="SAM" id="MobiDB-lite"/>
    </source>
</evidence>
<evidence type="ECO:0000259" key="10">
    <source>
        <dbReference type="PROSITE" id="PS50893"/>
    </source>
</evidence>
<keyword evidence="3 9" id="KW-0812">Transmembrane</keyword>
<dbReference type="Gene3D" id="3.40.50.300">
    <property type="entry name" value="P-loop containing nucleotide triphosphate hydrolases"/>
    <property type="match status" value="2"/>
</dbReference>
<protein>
    <submittedName>
        <fullName evidence="12">ATP-dependent translocase ABCB1 (ATP-binding cassette sub-family B member 1) (Multidrug resistance protein 1) (P-glycoprotein 1) (Phospholipid transporter ABCB1) (CD antigen CD243)</fullName>
    </submittedName>
</protein>
<feature type="transmembrane region" description="Helical" evidence="9">
    <location>
        <begin position="214"/>
        <end position="236"/>
    </location>
</feature>
<feature type="transmembrane region" description="Helical" evidence="9">
    <location>
        <begin position="771"/>
        <end position="797"/>
    </location>
</feature>
<feature type="transmembrane region" description="Helical" evidence="9">
    <location>
        <begin position="142"/>
        <end position="167"/>
    </location>
</feature>
<dbReference type="Gene3D" id="1.20.1560.10">
    <property type="entry name" value="ABC transporter type 1, transmembrane domain"/>
    <property type="match status" value="1"/>
</dbReference>
<keyword evidence="13" id="KW-1185">Reference proteome</keyword>
<reference evidence="12 13" key="1">
    <citation type="submission" date="2024-02" db="EMBL/GenBank/DDBJ databases">
        <authorList>
            <person name="Chen Y."/>
            <person name="Shah S."/>
            <person name="Dougan E. K."/>
            <person name="Thang M."/>
            <person name="Chan C."/>
        </authorList>
    </citation>
    <scope>NUCLEOTIDE SEQUENCE [LARGE SCALE GENOMIC DNA]</scope>
</reference>
<dbReference type="InterPro" id="IPR036640">
    <property type="entry name" value="ABC1_TM_sf"/>
</dbReference>
<evidence type="ECO:0000256" key="5">
    <source>
        <dbReference type="ARBA" id="ARBA00022840"/>
    </source>
</evidence>
<feature type="transmembrane region" description="Helical" evidence="9">
    <location>
        <begin position="362"/>
        <end position="388"/>
    </location>
</feature>
<dbReference type="EMBL" id="CAXAMM010006891">
    <property type="protein sequence ID" value="CAK9012654.1"/>
    <property type="molecule type" value="Genomic_DNA"/>
</dbReference>
<name>A0ABP0JEM9_9DINO</name>
<feature type="domain" description="ABC transporter" evidence="10">
    <location>
        <begin position="1052"/>
        <end position="1291"/>
    </location>
</feature>
<dbReference type="InterPro" id="IPR003439">
    <property type="entry name" value="ABC_transporter-like_ATP-bd"/>
</dbReference>
<dbReference type="SUPFAM" id="SSF90123">
    <property type="entry name" value="ABC transporter transmembrane region"/>
    <property type="match status" value="2"/>
</dbReference>
<evidence type="ECO:0000259" key="11">
    <source>
        <dbReference type="PROSITE" id="PS50929"/>
    </source>
</evidence>
<feature type="domain" description="ABC transmembrane type-1" evidence="11">
    <location>
        <begin position="80"/>
        <end position="387"/>
    </location>
</feature>
<feature type="transmembrane region" description="Helical" evidence="9">
    <location>
        <begin position="724"/>
        <end position="751"/>
    </location>
</feature>
<gene>
    <name evidence="12" type="ORF">SCF082_LOCUS11597</name>
</gene>
<evidence type="ECO:0000313" key="12">
    <source>
        <dbReference type="EMBL" id="CAK9012654.1"/>
    </source>
</evidence>
<evidence type="ECO:0000256" key="9">
    <source>
        <dbReference type="SAM" id="Phobius"/>
    </source>
</evidence>
<feature type="compositionally biased region" description="Basic and acidic residues" evidence="8">
    <location>
        <begin position="41"/>
        <end position="53"/>
    </location>
</feature>
<dbReference type="Pfam" id="PF00005">
    <property type="entry name" value="ABC_tran"/>
    <property type="match status" value="2"/>
</dbReference>
<feature type="domain" description="ABC transmembrane type-1" evidence="11">
    <location>
        <begin position="731"/>
        <end position="1016"/>
    </location>
</feature>
<organism evidence="12 13">
    <name type="scientific">Durusdinium trenchii</name>
    <dbReference type="NCBI Taxonomy" id="1381693"/>
    <lineage>
        <taxon>Eukaryota</taxon>
        <taxon>Sar</taxon>
        <taxon>Alveolata</taxon>
        <taxon>Dinophyceae</taxon>
        <taxon>Suessiales</taxon>
        <taxon>Symbiodiniaceae</taxon>
        <taxon>Durusdinium</taxon>
    </lineage>
</organism>
<feature type="transmembrane region" description="Helical" evidence="9">
    <location>
        <begin position="992"/>
        <end position="1010"/>
    </location>
</feature>
<dbReference type="PROSITE" id="PS00211">
    <property type="entry name" value="ABC_TRANSPORTER_1"/>
    <property type="match status" value="2"/>
</dbReference>
<evidence type="ECO:0000256" key="6">
    <source>
        <dbReference type="ARBA" id="ARBA00022989"/>
    </source>
</evidence>
<dbReference type="PROSITE" id="PS50893">
    <property type="entry name" value="ABC_TRANSPORTER_2"/>
    <property type="match status" value="2"/>
</dbReference>
<dbReference type="Pfam" id="PF00664">
    <property type="entry name" value="ABC_membrane"/>
    <property type="match status" value="2"/>
</dbReference>
<proteinExistence type="inferred from homology"/>
<dbReference type="PANTHER" id="PTHR43394">
    <property type="entry name" value="ATP-DEPENDENT PERMEASE MDL1, MITOCHONDRIAL"/>
    <property type="match status" value="1"/>
</dbReference>
<dbReference type="SUPFAM" id="SSF52540">
    <property type="entry name" value="P-loop containing nucleoside triphosphate hydrolases"/>
    <property type="match status" value="2"/>
</dbReference>
<keyword evidence="6 9" id="KW-1133">Transmembrane helix</keyword>
<dbReference type="PROSITE" id="PS50929">
    <property type="entry name" value="ABC_TM1F"/>
    <property type="match status" value="2"/>
</dbReference>
<dbReference type="InterPro" id="IPR003593">
    <property type="entry name" value="AAA+_ATPase"/>
</dbReference>
<feature type="region of interest" description="Disordered" evidence="8">
    <location>
        <begin position="1"/>
        <end position="53"/>
    </location>
</feature>
<dbReference type="PANTHER" id="PTHR43394:SF27">
    <property type="entry name" value="ATP-DEPENDENT TRANSLOCASE ABCB1-LIKE"/>
    <property type="match status" value="1"/>
</dbReference>
<evidence type="ECO:0000313" key="13">
    <source>
        <dbReference type="Proteomes" id="UP001642464"/>
    </source>
</evidence>
<keyword evidence="5" id="KW-0067">ATP-binding</keyword>
<dbReference type="InterPro" id="IPR027417">
    <property type="entry name" value="P-loop_NTPase"/>
</dbReference>
<evidence type="ECO:0000256" key="4">
    <source>
        <dbReference type="ARBA" id="ARBA00022741"/>
    </source>
</evidence>
<comment type="caution">
    <text evidence="12">The sequence shown here is derived from an EMBL/GenBank/DDBJ whole genome shotgun (WGS) entry which is preliminary data.</text>
</comment>
<feature type="transmembrane region" description="Helical" evidence="9">
    <location>
        <begin position="242"/>
        <end position="261"/>
    </location>
</feature>
<sequence>MSEGKLALAPSEGSNPQSPQTRRSEEEIQDFQPVIPEETEAEKQKREAKERGDALKEWGGKASLCTLLSLSTCTEKLVLAIGVIGALAHGAGKPLLCLMMGNLIDGLGGTSLSPSELSAMNITTADLEAMAKEAMMTRVGEIALQFIAIGGGVLVAAAMQGFGFSWFTAHQVAKMRPLYLDAMLHRDVGWFDTHSVGALPGEMASDLEQFQEGFGAHLGVALMSFSGLFTGLAVGFSLSWQISLLMLATLPLMALGALIMATSVRDAMKEVQGPYEKAAALADEVLYAIRTVVAFGGEGRELARYRTATDLAKRGGLKHRIKTGFGMGYIWLIYFSSMAVAFYYAMTLIYNGNQDLTSGKVMSAFFCVLTAGFMIGHIAPGIAGVAAAQVSMARFFYIVKHDSVIQRRQQDERQVLSEIETFQLQDVHFAYPARPDVPVLRGITLTIRKGQKVAFVGESGSGKSTIMALLERFYDPLEGAVLVNDVDLRKVKIKSYRKQIGYVGQEPVLFATTVRANIMQGCSGATEEDLEAAAHSAQLDFVQKLPDGMDTYVGSGGSQFSGGQKQRIAIARSLLKKPSVLFLDEATSALDRSSEKMIQETIDQLGKSSKHGSMTIVTIAHRLSTVENSDVIYVLENGQVKESGSHKDLAHQGGIYQALAASQGAVLRKASTTSLGQAEEKEEASPLSVHREHAQEEDEDARNARIAKTYKVPLSRLLGFSKKYWCFFIPGFIGALASGACFPLLGAYVLVDAIVALMNPDKEEMRASAEMAALWFVIFGAMKCVATTLQFGSFGIIAEVTTREARVAMLRNIFRQEIGYHDDPENTPGKLVASLKIYAYRVAKLLVSFGDKVDALCSVLVGLVVAFVACWEMAATMLLAIPIFGIAQGIMMAVMMGQEKAESSAFKNASQIISDSLLNARTVQASGNEKDVLKLYCGMISKLSKDLTRKELLGAAAFGLSSAVVFWVMAGGFYIMGLLIQDGRATFQTGQQAFMGILYGAMGVGMASALTGDLAKAKVAAHEIFKLIDKQSLINGLEPVGDSDAGPLIGRIEFQEVNFTYPFRPDVQVLNGVSFVLAAGQSAGLVGPSGGGKSTVMAMLQRFYDPGSGAVLVGQSRKPLHELNIRWWRKQVGFVGQEPVLFDASVLENVMYGLEKGETASPEHLEKCKTMTNLSFIDKAQGWNTQVGPRGGRLSGGQKQRVAICRALMRNPPILLLDEATSALDSQSERVVQKALEAAKQGRTSIAIAHRLSTIEDCDIILVVAEGQIAETGTHAQLMERKGVYYKLQQGKKDH</sequence>
<dbReference type="Proteomes" id="UP001642464">
    <property type="component" value="Unassembled WGS sequence"/>
</dbReference>
<comment type="subcellular location">
    <subcellularLocation>
        <location evidence="1">Membrane</location>
        <topology evidence="1">Multi-pass membrane protein</topology>
    </subcellularLocation>
</comment>
<evidence type="ECO:0000256" key="3">
    <source>
        <dbReference type="ARBA" id="ARBA00022692"/>
    </source>
</evidence>
<keyword evidence="7 9" id="KW-0472">Membrane</keyword>
<comment type="similarity">
    <text evidence="2">Belongs to the ABC transporter superfamily. ABCB family. Multidrug resistance exporter (TC 3.A.1.201) subfamily.</text>
</comment>
<feature type="compositionally biased region" description="Polar residues" evidence="8">
    <location>
        <begin position="12"/>
        <end position="21"/>
    </location>
</feature>
<feature type="transmembrane region" description="Helical" evidence="9">
    <location>
        <begin position="328"/>
        <end position="350"/>
    </location>
</feature>
<keyword evidence="4" id="KW-0547">Nucleotide-binding</keyword>
<dbReference type="CDD" id="cd18577">
    <property type="entry name" value="ABC_6TM_Pgp_ABCB1_D1_like"/>
    <property type="match status" value="1"/>
</dbReference>
<evidence type="ECO:0000256" key="1">
    <source>
        <dbReference type="ARBA" id="ARBA00004141"/>
    </source>
</evidence>
<dbReference type="InterPro" id="IPR017871">
    <property type="entry name" value="ABC_transporter-like_CS"/>
</dbReference>
<accession>A0ABP0JEM9</accession>